<name>A0A2C5YUV3_9HYPO</name>
<feature type="compositionally biased region" description="Acidic residues" evidence="1">
    <location>
        <begin position="315"/>
        <end position="331"/>
    </location>
</feature>
<evidence type="ECO:0000256" key="1">
    <source>
        <dbReference type="SAM" id="MobiDB-lite"/>
    </source>
</evidence>
<feature type="compositionally biased region" description="Basic and acidic residues" evidence="1">
    <location>
        <begin position="240"/>
        <end position="250"/>
    </location>
</feature>
<keyword evidence="3" id="KW-1185">Reference proteome</keyword>
<evidence type="ECO:0000313" key="2">
    <source>
        <dbReference type="EMBL" id="PHH71403.1"/>
    </source>
</evidence>
<feature type="compositionally biased region" description="Low complexity" evidence="1">
    <location>
        <begin position="179"/>
        <end position="204"/>
    </location>
</feature>
<dbReference type="EMBL" id="NJES01000515">
    <property type="protein sequence ID" value="PHH71403.1"/>
    <property type="molecule type" value="Genomic_DNA"/>
</dbReference>
<feature type="compositionally biased region" description="Basic and acidic residues" evidence="1">
    <location>
        <begin position="604"/>
        <end position="620"/>
    </location>
</feature>
<proteinExistence type="predicted"/>
<reference evidence="2 3" key="1">
    <citation type="submission" date="2017-06" db="EMBL/GenBank/DDBJ databases">
        <title>Ant-infecting Ophiocordyceps genomes reveal a high diversity of potential behavioral manipulation genes and a possible major role for enterotoxins.</title>
        <authorList>
            <person name="De Bekker C."/>
            <person name="Evans H.C."/>
            <person name="Brachmann A."/>
            <person name="Hughes D.P."/>
        </authorList>
    </citation>
    <scope>NUCLEOTIDE SEQUENCE [LARGE SCALE GENOMIC DNA]</scope>
    <source>
        <strain evidence="2 3">Map16</strain>
    </source>
</reference>
<sequence>MASTNVSLPRGHRRRSRVIADDEIIYPGSDDEDYPDSATRQLRYEAAAQRFLKGNVPFLLSASLRGPFDQARKQSTSKVPASVQDSMIDTQQCHLPSPESLRQVPASEPHVYLDGEGLVMVELWRHDVQPPSVRNDSFWSSNNAQQGSSVKKRRAMESAWLKREANKKRKSDSTGRGKSASASRDADSSCSDSSSLSSDFAASSPCGPQQVNGSQAEDSSSIPEQDEEMTGVMSVVLHNNSDRCTPKKDIALSGSRKNTSSNLRRRCSPADESDDGSLSSPVSWLSQASIHVPMVQEPEKGPTALTTAEDGSPSTDDEESSGTTTSDEDEPPAASMQRSCSLQKQHDRSLCFKVRLSSEHVEEITDAKKQPCPQSSPLSQRKAANHREPTATELPNDVETLEQPMPGNVGDGSDGEEDPFDSETASSTSSTSSTDNHKQTRRQTLHTTATNEDSETTSDSANDDDDDQVSGVQQGDYGASSAASVKVNMIPPTECERSTPLVDKTSQEAQSLSRCDHHDDEAARKQKASIQAVTPSPPAAQQHIIANQESDADSASNKSTSAVKEALYSDLPPALLPNQQSDAPTRQTRTSPTCPKGQSAGENVKSDDDKSPGRGPRPDPETPSESNDELGLGRWCRGRRGRR</sequence>
<feature type="compositionally biased region" description="Polar residues" evidence="1">
    <location>
        <begin position="544"/>
        <end position="562"/>
    </location>
</feature>
<feature type="compositionally biased region" description="Acidic residues" evidence="1">
    <location>
        <begin position="452"/>
        <end position="468"/>
    </location>
</feature>
<feature type="region of interest" description="Disordered" evidence="1">
    <location>
        <begin position="131"/>
        <end position="282"/>
    </location>
</feature>
<dbReference type="Proteomes" id="UP000226431">
    <property type="component" value="Unassembled WGS sequence"/>
</dbReference>
<dbReference type="OrthoDB" id="5419922at2759"/>
<feature type="region of interest" description="Disordered" evidence="1">
    <location>
        <begin position="295"/>
        <end position="346"/>
    </location>
</feature>
<feature type="compositionally biased region" description="Polar residues" evidence="1">
    <location>
        <begin position="132"/>
        <end position="149"/>
    </location>
</feature>
<protein>
    <submittedName>
        <fullName evidence="2">Uncharacterized protein</fullName>
    </submittedName>
</protein>
<feature type="region of interest" description="Disordered" evidence="1">
    <location>
        <begin position="361"/>
        <end position="643"/>
    </location>
</feature>
<feature type="compositionally biased region" description="Polar residues" evidence="1">
    <location>
        <begin position="206"/>
        <end position="223"/>
    </location>
</feature>
<accession>A0A2C5YUV3</accession>
<dbReference type="AlphaFoldDB" id="A0A2C5YUV3"/>
<evidence type="ECO:0000313" key="3">
    <source>
        <dbReference type="Proteomes" id="UP000226431"/>
    </source>
</evidence>
<dbReference type="STRING" id="2004952.A0A2C5YUV3"/>
<organism evidence="2 3">
    <name type="scientific">Ophiocordyceps camponoti-rufipedis</name>
    <dbReference type="NCBI Taxonomy" id="2004952"/>
    <lineage>
        <taxon>Eukaryota</taxon>
        <taxon>Fungi</taxon>
        <taxon>Dikarya</taxon>
        <taxon>Ascomycota</taxon>
        <taxon>Pezizomycotina</taxon>
        <taxon>Sordariomycetes</taxon>
        <taxon>Hypocreomycetidae</taxon>
        <taxon>Hypocreales</taxon>
        <taxon>Ophiocordycipitaceae</taxon>
        <taxon>Ophiocordyceps</taxon>
    </lineage>
</organism>
<feature type="compositionally biased region" description="Basic and acidic residues" evidence="1">
    <location>
        <begin position="514"/>
        <end position="524"/>
    </location>
</feature>
<feature type="compositionally biased region" description="Polar residues" evidence="1">
    <location>
        <begin position="577"/>
        <end position="593"/>
    </location>
</feature>
<comment type="caution">
    <text evidence="2">The sequence shown here is derived from an EMBL/GenBank/DDBJ whole genome shotgun (WGS) entry which is preliminary data.</text>
</comment>
<feature type="compositionally biased region" description="Low complexity" evidence="1">
    <location>
        <begin position="422"/>
        <end position="434"/>
    </location>
</feature>
<gene>
    <name evidence="2" type="ORF">CDD80_5298</name>
</gene>